<dbReference type="GO" id="GO:0003746">
    <property type="term" value="F:translation elongation factor activity"/>
    <property type="evidence" value="ECO:0007669"/>
    <property type="project" value="UniProtKB-UniRule"/>
</dbReference>
<dbReference type="Pfam" id="PF00679">
    <property type="entry name" value="EFG_C"/>
    <property type="match status" value="1"/>
</dbReference>
<dbReference type="SUPFAM" id="SSF52540">
    <property type="entry name" value="P-loop containing nucleoside triphosphate hydrolases"/>
    <property type="match status" value="1"/>
</dbReference>
<feature type="binding site" evidence="6">
    <location>
        <begin position="99"/>
        <end position="103"/>
    </location>
    <ligand>
        <name>GTP</name>
        <dbReference type="ChEBI" id="CHEBI:37565"/>
    </ligand>
</feature>
<feature type="domain" description="Tr-type G" evidence="8">
    <location>
        <begin position="8"/>
        <end position="300"/>
    </location>
</feature>
<evidence type="ECO:0000259" key="8">
    <source>
        <dbReference type="PROSITE" id="PS51722"/>
    </source>
</evidence>
<keyword evidence="4 6" id="KW-0648">Protein biosynthesis</keyword>
<dbReference type="Pfam" id="PF00009">
    <property type="entry name" value="GTP_EFTU"/>
    <property type="match status" value="1"/>
</dbReference>
<dbReference type="CDD" id="cd03713">
    <property type="entry name" value="EFG_mtEFG_C"/>
    <property type="match status" value="1"/>
</dbReference>
<dbReference type="InterPro" id="IPR027417">
    <property type="entry name" value="P-loop_NTPase"/>
</dbReference>
<dbReference type="GO" id="GO:0005525">
    <property type="term" value="F:GTP binding"/>
    <property type="evidence" value="ECO:0007669"/>
    <property type="project" value="UniProtKB-UniRule"/>
</dbReference>
<dbReference type="InterPro" id="IPR014721">
    <property type="entry name" value="Ribsml_uS5_D2-typ_fold_subgr"/>
</dbReference>
<dbReference type="Pfam" id="PF14492">
    <property type="entry name" value="EFG_III"/>
    <property type="match status" value="1"/>
</dbReference>
<dbReference type="InterPro" id="IPR041095">
    <property type="entry name" value="EFG_II"/>
</dbReference>
<dbReference type="AlphaFoldDB" id="A0A1F6W601"/>
<dbReference type="Pfam" id="PF03144">
    <property type="entry name" value="GTP_EFTU_D2"/>
    <property type="match status" value="1"/>
</dbReference>
<dbReference type="HAMAP" id="MF_00054_B">
    <property type="entry name" value="EF_G_EF_2_B"/>
    <property type="match status" value="1"/>
</dbReference>
<dbReference type="PANTHER" id="PTHR43261:SF1">
    <property type="entry name" value="RIBOSOME-RELEASING FACTOR 2, MITOCHONDRIAL"/>
    <property type="match status" value="1"/>
</dbReference>
<dbReference type="NCBIfam" id="TIGR00231">
    <property type="entry name" value="small_GTP"/>
    <property type="match status" value="1"/>
</dbReference>
<evidence type="ECO:0000256" key="4">
    <source>
        <dbReference type="ARBA" id="ARBA00022917"/>
    </source>
</evidence>
<comment type="subcellular location">
    <subcellularLocation>
        <location evidence="6">Cytoplasm</location>
    </subcellularLocation>
</comment>
<protein>
    <recommendedName>
        <fullName evidence="6 7">Elongation factor G</fullName>
        <shortName evidence="6">EF-G</shortName>
    </recommendedName>
</protein>
<dbReference type="FunFam" id="3.30.70.870:FF:000001">
    <property type="entry name" value="Elongation factor G"/>
    <property type="match status" value="1"/>
</dbReference>
<evidence type="ECO:0000313" key="9">
    <source>
        <dbReference type="EMBL" id="OGI77357.1"/>
    </source>
</evidence>
<dbReference type="EMBL" id="MFUE01000015">
    <property type="protein sequence ID" value="OGI77357.1"/>
    <property type="molecule type" value="Genomic_DNA"/>
</dbReference>
<dbReference type="SMART" id="SM00889">
    <property type="entry name" value="EFG_IV"/>
    <property type="match status" value="1"/>
</dbReference>
<dbReference type="InterPro" id="IPR004161">
    <property type="entry name" value="EFTu-like_2"/>
</dbReference>
<name>A0A1F6W601_9BACT</name>
<feature type="binding site" evidence="6">
    <location>
        <begin position="153"/>
        <end position="156"/>
    </location>
    <ligand>
        <name>GTP</name>
        <dbReference type="ChEBI" id="CHEBI:37565"/>
    </ligand>
</feature>
<dbReference type="GO" id="GO:0005737">
    <property type="term" value="C:cytoplasm"/>
    <property type="evidence" value="ECO:0007669"/>
    <property type="project" value="UniProtKB-SubCell"/>
</dbReference>
<comment type="similarity">
    <text evidence="1 6">Belongs to the TRAFAC class translation factor GTPase superfamily. Classic translation factor GTPase family. EF-G/EF-2 subfamily.</text>
</comment>
<evidence type="ECO:0000256" key="5">
    <source>
        <dbReference type="ARBA" id="ARBA00023134"/>
    </source>
</evidence>
<dbReference type="InterPro" id="IPR009022">
    <property type="entry name" value="EFG_III"/>
</dbReference>
<dbReference type="Pfam" id="PF03764">
    <property type="entry name" value="EFG_IV"/>
    <property type="match status" value="1"/>
</dbReference>
<dbReference type="InterPro" id="IPR009000">
    <property type="entry name" value="Transl_B-barrel_sf"/>
</dbReference>
<keyword evidence="6" id="KW-0963">Cytoplasm</keyword>
<dbReference type="CDD" id="cd01886">
    <property type="entry name" value="EF-G"/>
    <property type="match status" value="1"/>
</dbReference>
<keyword evidence="5 6" id="KW-0342">GTP-binding</keyword>
<dbReference type="Gene3D" id="3.30.70.240">
    <property type="match status" value="1"/>
</dbReference>
<dbReference type="SMART" id="SM00838">
    <property type="entry name" value="EFG_C"/>
    <property type="match status" value="1"/>
</dbReference>
<dbReference type="STRING" id="1801754.A3D42_02020"/>
<gene>
    <name evidence="6" type="primary">fusA</name>
    <name evidence="9" type="ORF">A3D42_02020</name>
</gene>
<dbReference type="Gene3D" id="3.40.50.300">
    <property type="entry name" value="P-loop containing nucleotide triphosphate hydrolases"/>
    <property type="match status" value="1"/>
</dbReference>
<evidence type="ECO:0000256" key="3">
    <source>
        <dbReference type="ARBA" id="ARBA00022768"/>
    </source>
</evidence>
<dbReference type="PROSITE" id="PS00301">
    <property type="entry name" value="G_TR_1"/>
    <property type="match status" value="1"/>
</dbReference>
<dbReference type="CDD" id="cd01434">
    <property type="entry name" value="EFG_mtEFG1_IV"/>
    <property type="match status" value="1"/>
</dbReference>
<reference evidence="9 10" key="1">
    <citation type="journal article" date="2016" name="Nat. Commun.">
        <title>Thousands of microbial genomes shed light on interconnected biogeochemical processes in an aquifer system.</title>
        <authorList>
            <person name="Anantharaman K."/>
            <person name="Brown C.T."/>
            <person name="Hug L.A."/>
            <person name="Sharon I."/>
            <person name="Castelle C.J."/>
            <person name="Probst A.J."/>
            <person name="Thomas B.C."/>
            <person name="Singh A."/>
            <person name="Wilkins M.J."/>
            <person name="Karaoz U."/>
            <person name="Brodie E.L."/>
            <person name="Williams K.H."/>
            <person name="Hubbard S.S."/>
            <person name="Banfield J.F."/>
        </authorList>
    </citation>
    <scope>NUCLEOTIDE SEQUENCE [LARGE SCALE GENOMIC DNA]</scope>
</reference>
<dbReference type="CDD" id="cd16262">
    <property type="entry name" value="EFG_III"/>
    <property type="match status" value="1"/>
</dbReference>
<dbReference type="GO" id="GO:0003924">
    <property type="term" value="F:GTPase activity"/>
    <property type="evidence" value="ECO:0007669"/>
    <property type="project" value="InterPro"/>
</dbReference>
<dbReference type="NCBIfam" id="NF009381">
    <property type="entry name" value="PRK12740.1-5"/>
    <property type="match status" value="1"/>
</dbReference>
<evidence type="ECO:0000256" key="1">
    <source>
        <dbReference type="ARBA" id="ARBA00005870"/>
    </source>
</evidence>
<sequence length="723" mass="80996">MERDYPLEKVRNIGIIAHIDAGKTTTTERVLFYTGVSHKIGEVHEGETVTDWMEQERERGITITSAAVTCFWTPTYLSAEVLAKADVKSKFKHRFNIIDTPGHIDFTVEVKRSLRVLDGAVVVFDGVAGVEPQSETNWRYADEAKVPRICFINKLDRTGASFEHSYSTILERLSRHAVRMHIPIGLEEKFEGVIDLLRMKAYYFEGEMGNSVVEKEIPENLKADAEKYRNELVEKIVETDDVLMNEYLEGMTPDLETLKKTLRKAVIANIIFPVFAGSALKNKGVQLVLDAVVDYLPSPVDIPPIPGIDPNTEEHAVRNASDAEPFAALAFKVATDPFVGQIIFFRVYSGTLSAGSYIYNPRTRNKERIGRILRMHANDREEVKKVFAGEIAAAVGLKDTITSDTLCDEDRPIELDRIVFPEPVISLRIEPKTKADQEKMGMALNRLAQEDPTFKVSTDQETGETIIAGMGELHLEIIVDRMKREFTVEANVGKPQVAYRETITGNSEAEGKYIKQSGGRGNYGHVKIRVKPMQALNKEELEDLPKNVKRSEGFEFINNIKGGVIPQEYIVPCEKGFKEGLDRGVLAGFRMVNVSVDLWDGSYHEVDSNEMAFKIAASMAVQDACKRANPVILEPMMKVEVVTPEKFMGDITGNLSSKRGLIEGMEDRGMNKTLKAIVPLSEMFGYMTGLRSMTEGRASFTMEFVRYDIVPNNVAETIITARK</sequence>
<evidence type="ECO:0000256" key="2">
    <source>
        <dbReference type="ARBA" id="ARBA00022741"/>
    </source>
</evidence>
<organism evidence="9 10">
    <name type="scientific">Candidatus Nomurabacteria bacterium RIFCSPHIGHO2_02_FULL_41_18</name>
    <dbReference type="NCBI Taxonomy" id="1801754"/>
    <lineage>
        <taxon>Bacteria</taxon>
        <taxon>Candidatus Nomuraibacteriota</taxon>
    </lineage>
</organism>
<dbReference type="InterPro" id="IPR005225">
    <property type="entry name" value="Small_GTP-bd"/>
</dbReference>
<dbReference type="FunFam" id="3.40.50.300:FF:000029">
    <property type="entry name" value="Elongation factor G"/>
    <property type="match status" value="1"/>
</dbReference>
<dbReference type="Gene3D" id="2.40.30.10">
    <property type="entry name" value="Translation factors"/>
    <property type="match status" value="1"/>
</dbReference>
<dbReference type="InterPro" id="IPR004540">
    <property type="entry name" value="Transl_elong_EFG/EF2"/>
</dbReference>
<evidence type="ECO:0000256" key="6">
    <source>
        <dbReference type="HAMAP-Rule" id="MF_00054"/>
    </source>
</evidence>
<dbReference type="SUPFAM" id="SSF54980">
    <property type="entry name" value="EF-G C-terminal domain-like"/>
    <property type="match status" value="2"/>
</dbReference>
<dbReference type="SUPFAM" id="SSF54211">
    <property type="entry name" value="Ribosomal protein S5 domain 2-like"/>
    <property type="match status" value="1"/>
</dbReference>
<feature type="binding site" evidence="6">
    <location>
        <begin position="17"/>
        <end position="24"/>
    </location>
    <ligand>
        <name>GTP</name>
        <dbReference type="ChEBI" id="CHEBI:37565"/>
    </ligand>
</feature>
<dbReference type="CDD" id="cd04088">
    <property type="entry name" value="EFG_mtEFG_II"/>
    <property type="match status" value="1"/>
</dbReference>
<accession>A0A1F6W601</accession>
<dbReference type="PRINTS" id="PR00315">
    <property type="entry name" value="ELONGATNFCT"/>
</dbReference>
<comment type="caution">
    <text evidence="9">The sequence shown here is derived from an EMBL/GenBank/DDBJ whole genome shotgun (WGS) entry which is preliminary data.</text>
</comment>
<dbReference type="InterPro" id="IPR000795">
    <property type="entry name" value="T_Tr_GTP-bd_dom"/>
</dbReference>
<dbReference type="FunFam" id="3.30.230.10:FF:000003">
    <property type="entry name" value="Elongation factor G"/>
    <property type="match status" value="1"/>
</dbReference>
<dbReference type="InterPro" id="IPR020568">
    <property type="entry name" value="Ribosomal_Su5_D2-typ_SF"/>
</dbReference>
<dbReference type="SUPFAM" id="SSF50447">
    <property type="entry name" value="Translation proteins"/>
    <property type="match status" value="1"/>
</dbReference>
<dbReference type="InterPro" id="IPR005517">
    <property type="entry name" value="Transl_elong_EFG/EF2_IV"/>
</dbReference>
<dbReference type="Gene3D" id="3.30.230.10">
    <property type="match status" value="1"/>
</dbReference>
<dbReference type="InterPro" id="IPR031157">
    <property type="entry name" value="G_TR_CS"/>
</dbReference>
<dbReference type="Gene3D" id="3.30.70.870">
    <property type="entry name" value="Elongation Factor G (Translational Gtpase), domain 3"/>
    <property type="match status" value="1"/>
</dbReference>
<evidence type="ECO:0000313" key="10">
    <source>
        <dbReference type="Proteomes" id="UP000177777"/>
    </source>
</evidence>
<keyword evidence="2 6" id="KW-0547">Nucleotide-binding</keyword>
<comment type="function">
    <text evidence="6">Catalyzes the GTP-dependent ribosomal translocation step during translation elongation. During this step, the ribosome changes from the pre-translocational (PRE) to the post-translocational (POST) state as the newly formed A-site-bound peptidyl-tRNA and P-site-bound deacylated tRNA move to the P and E sites, respectively. Catalyzes the coordinated movement of the two tRNA molecules, the mRNA and conformational changes in the ribosome.</text>
</comment>
<dbReference type="PROSITE" id="PS51722">
    <property type="entry name" value="G_TR_2"/>
    <property type="match status" value="1"/>
</dbReference>
<dbReference type="NCBIfam" id="TIGR00484">
    <property type="entry name" value="EF-G"/>
    <property type="match status" value="1"/>
</dbReference>
<dbReference type="FunFam" id="3.30.70.240:FF:000001">
    <property type="entry name" value="Elongation factor G"/>
    <property type="match status" value="1"/>
</dbReference>
<dbReference type="FunFam" id="2.40.30.10:FF:000006">
    <property type="entry name" value="Elongation factor G"/>
    <property type="match status" value="1"/>
</dbReference>
<dbReference type="InterPro" id="IPR035647">
    <property type="entry name" value="EFG_III/V"/>
</dbReference>
<dbReference type="GO" id="GO:0032790">
    <property type="term" value="P:ribosome disassembly"/>
    <property type="evidence" value="ECO:0007669"/>
    <property type="project" value="TreeGrafter"/>
</dbReference>
<dbReference type="Proteomes" id="UP000177777">
    <property type="component" value="Unassembled WGS sequence"/>
</dbReference>
<dbReference type="InterPro" id="IPR035649">
    <property type="entry name" value="EFG_V"/>
</dbReference>
<evidence type="ECO:0000256" key="7">
    <source>
        <dbReference type="NCBIfam" id="TIGR00484"/>
    </source>
</evidence>
<dbReference type="InterPro" id="IPR000640">
    <property type="entry name" value="EFG_V-like"/>
</dbReference>
<keyword evidence="3 6" id="KW-0251">Elongation factor</keyword>
<proteinExistence type="inferred from homology"/>
<dbReference type="PANTHER" id="PTHR43261">
    <property type="entry name" value="TRANSLATION ELONGATION FACTOR G-RELATED"/>
    <property type="match status" value="1"/>
</dbReference>
<dbReference type="InterPro" id="IPR047872">
    <property type="entry name" value="EFG_IV"/>
</dbReference>